<dbReference type="Proteomes" id="UP000809337">
    <property type="component" value="Unassembled WGS sequence"/>
</dbReference>
<evidence type="ECO:0000313" key="3">
    <source>
        <dbReference type="Proteomes" id="UP000809337"/>
    </source>
</evidence>
<dbReference type="RefSeq" id="WP_231035747.1">
    <property type="nucleotide sequence ID" value="NZ_JAJNGX010000022.1"/>
</dbReference>
<dbReference type="InterPro" id="IPR041657">
    <property type="entry name" value="HTH_17"/>
</dbReference>
<evidence type="ECO:0000313" key="2">
    <source>
        <dbReference type="EMBL" id="MBM2356914.1"/>
    </source>
</evidence>
<name>A0A9Q2P4J1_9RHOB</name>
<protein>
    <submittedName>
        <fullName evidence="2">Helix-turn-helix domain-containing protein</fullName>
    </submittedName>
</protein>
<dbReference type="EMBL" id="JAFBWN010000022">
    <property type="protein sequence ID" value="MBM2356914.1"/>
    <property type="molecule type" value="Genomic_DNA"/>
</dbReference>
<dbReference type="Pfam" id="PF12728">
    <property type="entry name" value="HTH_17"/>
    <property type="match status" value="1"/>
</dbReference>
<comment type="caution">
    <text evidence="2">The sequence shown here is derived from an EMBL/GenBank/DDBJ whole genome shotgun (WGS) entry which is preliminary data.</text>
</comment>
<proteinExistence type="predicted"/>
<evidence type="ECO:0000259" key="1">
    <source>
        <dbReference type="Pfam" id="PF12728"/>
    </source>
</evidence>
<feature type="domain" description="Helix-turn-helix" evidence="1">
    <location>
        <begin position="20"/>
        <end position="69"/>
    </location>
</feature>
<organism evidence="2 3">
    <name type="scientific">Pseudosulfitobacter pseudonitzschiae</name>
    <dbReference type="NCBI Taxonomy" id="1402135"/>
    <lineage>
        <taxon>Bacteria</taxon>
        <taxon>Pseudomonadati</taxon>
        <taxon>Pseudomonadota</taxon>
        <taxon>Alphaproteobacteria</taxon>
        <taxon>Rhodobacterales</taxon>
        <taxon>Roseobacteraceae</taxon>
        <taxon>Pseudosulfitobacter</taxon>
    </lineage>
</organism>
<gene>
    <name evidence="2" type="ORF">JQX14_20370</name>
</gene>
<sequence length="77" mass="8542">MHSETTHMERALVGTIKPRLLSIPDSVNYAATSRSTLYAEEKSGRIKFVKMGSSTRIEVSELDRWIDSKTGTQAQAA</sequence>
<dbReference type="AlphaFoldDB" id="A0A9Q2P4J1"/>
<accession>A0A9Q2P4J1</accession>
<reference evidence="2" key="1">
    <citation type="submission" date="2021-01" db="EMBL/GenBank/DDBJ databases">
        <title>Diatom-associated Roseobacters Show Island Model of Population Structure.</title>
        <authorList>
            <person name="Qu L."/>
            <person name="Feng X."/>
            <person name="Chen Y."/>
            <person name="Li L."/>
            <person name="Wang X."/>
            <person name="Hu Z."/>
            <person name="Wang H."/>
            <person name="Luo H."/>
        </authorList>
    </citation>
    <scope>NUCLEOTIDE SEQUENCE</scope>
    <source>
        <strain evidence="2">SM26-45</strain>
    </source>
</reference>